<dbReference type="InterPro" id="IPR036398">
    <property type="entry name" value="CA_dom_sf"/>
</dbReference>
<comment type="caution">
    <text evidence="3">The sequence shown here is derived from an EMBL/GenBank/DDBJ whole genome shotgun (WGS) entry which is preliminary data.</text>
</comment>
<dbReference type="PROSITE" id="PS51144">
    <property type="entry name" value="ALPHA_CA_2"/>
    <property type="match status" value="1"/>
</dbReference>
<comment type="similarity">
    <text evidence="1">Belongs to the alpha-carbonic anhydrase family.</text>
</comment>
<sequence>TLNQINWAKKFPLCSSAKQSPININENLAPAKLQYQKLKFDGWEGLTTDSTIIKNDGKTVAVNVDGEFYVSGGGLRSKFKVGRITFHWGRCNASSDGSEHSLEGVKYPLEMQIYCYETSQFDSLEEAIQARGRITALAVLFETSTEDNINYAPIIDGINSVSRYGKSAEVSPFTLQGLLPNSTEKYFIYNGSLTTPPCSETVEWIVFKNKVAISEEQHPVRLIVHPITFRRLAFKRASTMFIFACQLSSSFLHPTCTIFLHIYSWLSLSLAANPPPVLDQREDKFKSKPYK</sequence>
<feature type="domain" description="Alpha-carbonic anhydrase" evidence="2">
    <location>
        <begin position="1"/>
        <end position="256"/>
    </location>
</feature>
<evidence type="ECO:0000256" key="1">
    <source>
        <dbReference type="ARBA" id="ARBA00010718"/>
    </source>
</evidence>
<keyword evidence="4" id="KW-1185">Reference proteome</keyword>
<reference evidence="3 4" key="1">
    <citation type="submission" date="2021-06" db="EMBL/GenBank/DDBJ databases">
        <authorList>
            <person name="Palmer J.M."/>
        </authorList>
    </citation>
    <scope>NUCLEOTIDE SEQUENCE [LARGE SCALE GENOMIC DNA]</scope>
    <source>
        <strain evidence="3 4">AS_MEX2019</strain>
        <tissue evidence="3">Muscle</tissue>
    </source>
</reference>
<evidence type="ECO:0000259" key="2">
    <source>
        <dbReference type="PROSITE" id="PS51144"/>
    </source>
</evidence>
<dbReference type="EMBL" id="JAHRIP010030289">
    <property type="protein sequence ID" value="MEQ2292413.1"/>
    <property type="molecule type" value="Genomic_DNA"/>
</dbReference>
<dbReference type="PANTHER" id="PTHR18952">
    <property type="entry name" value="CARBONIC ANHYDRASE"/>
    <property type="match status" value="1"/>
</dbReference>
<dbReference type="Proteomes" id="UP001469553">
    <property type="component" value="Unassembled WGS sequence"/>
</dbReference>
<evidence type="ECO:0000313" key="4">
    <source>
        <dbReference type="Proteomes" id="UP001469553"/>
    </source>
</evidence>
<proteinExistence type="inferred from homology"/>
<name>A0ABV0YG21_9TELE</name>
<feature type="non-terminal residue" evidence="3">
    <location>
        <position position="1"/>
    </location>
</feature>
<evidence type="ECO:0000313" key="3">
    <source>
        <dbReference type="EMBL" id="MEQ2292413.1"/>
    </source>
</evidence>
<dbReference type="SUPFAM" id="SSF51069">
    <property type="entry name" value="Carbonic anhydrase"/>
    <property type="match status" value="1"/>
</dbReference>
<protein>
    <recommendedName>
        <fullName evidence="2">Alpha-carbonic anhydrase domain-containing protein</fullName>
    </recommendedName>
</protein>
<gene>
    <name evidence="3" type="ORF">AMECASPLE_022913</name>
</gene>
<dbReference type="InterPro" id="IPR023561">
    <property type="entry name" value="Carbonic_anhydrase_a-class"/>
</dbReference>
<organism evidence="3 4">
    <name type="scientific">Ameca splendens</name>
    <dbReference type="NCBI Taxonomy" id="208324"/>
    <lineage>
        <taxon>Eukaryota</taxon>
        <taxon>Metazoa</taxon>
        <taxon>Chordata</taxon>
        <taxon>Craniata</taxon>
        <taxon>Vertebrata</taxon>
        <taxon>Euteleostomi</taxon>
        <taxon>Actinopterygii</taxon>
        <taxon>Neopterygii</taxon>
        <taxon>Teleostei</taxon>
        <taxon>Neoteleostei</taxon>
        <taxon>Acanthomorphata</taxon>
        <taxon>Ovalentaria</taxon>
        <taxon>Atherinomorphae</taxon>
        <taxon>Cyprinodontiformes</taxon>
        <taxon>Goodeidae</taxon>
        <taxon>Ameca</taxon>
    </lineage>
</organism>
<dbReference type="Pfam" id="PF00194">
    <property type="entry name" value="Carb_anhydrase"/>
    <property type="match status" value="1"/>
</dbReference>
<dbReference type="SMART" id="SM01057">
    <property type="entry name" value="Carb_anhydrase"/>
    <property type="match status" value="1"/>
</dbReference>
<dbReference type="Gene3D" id="3.10.200.10">
    <property type="entry name" value="Alpha carbonic anhydrase"/>
    <property type="match status" value="1"/>
</dbReference>
<accession>A0ABV0YG21</accession>
<dbReference type="PANTHER" id="PTHR18952:SF84">
    <property type="entry name" value="CARBONIC ANHYDRASE 14"/>
    <property type="match status" value="1"/>
</dbReference>
<dbReference type="InterPro" id="IPR001148">
    <property type="entry name" value="CA_dom"/>
</dbReference>